<dbReference type="InterPro" id="IPR003591">
    <property type="entry name" value="Leu-rich_rpt_typical-subtyp"/>
</dbReference>
<dbReference type="InterPro" id="IPR032675">
    <property type="entry name" value="LRR_dom_sf"/>
</dbReference>
<keyword evidence="5" id="KW-1185">Reference proteome</keyword>
<accession>A0AAD5DIN0</accession>
<comment type="caution">
    <text evidence="4">The sequence shown here is derived from an EMBL/GenBank/DDBJ whole genome shotgun (WGS) entry which is preliminary data.</text>
</comment>
<keyword evidence="3" id="KW-0677">Repeat</keyword>
<dbReference type="InterPro" id="IPR050216">
    <property type="entry name" value="LRR_domain-containing"/>
</dbReference>
<dbReference type="PANTHER" id="PTHR48051:SF1">
    <property type="entry name" value="RAS SUPPRESSOR PROTEIN 1"/>
    <property type="match status" value="1"/>
</dbReference>
<evidence type="ECO:0000256" key="2">
    <source>
        <dbReference type="ARBA" id="ARBA00022614"/>
    </source>
</evidence>
<organism evidence="4 5">
    <name type="scientific">Chlorella ohadii</name>
    <dbReference type="NCBI Taxonomy" id="2649997"/>
    <lineage>
        <taxon>Eukaryota</taxon>
        <taxon>Viridiplantae</taxon>
        <taxon>Chlorophyta</taxon>
        <taxon>core chlorophytes</taxon>
        <taxon>Trebouxiophyceae</taxon>
        <taxon>Chlorellales</taxon>
        <taxon>Chlorellaceae</taxon>
        <taxon>Chlorella clade</taxon>
        <taxon>Chlorella</taxon>
    </lineage>
</organism>
<dbReference type="PANTHER" id="PTHR48051">
    <property type="match status" value="1"/>
</dbReference>
<dbReference type="Proteomes" id="UP001205105">
    <property type="component" value="Unassembled WGS sequence"/>
</dbReference>
<dbReference type="SUPFAM" id="SSF52058">
    <property type="entry name" value="L domain-like"/>
    <property type="match status" value="1"/>
</dbReference>
<evidence type="ECO:0000313" key="4">
    <source>
        <dbReference type="EMBL" id="KAI7837641.1"/>
    </source>
</evidence>
<name>A0AAD5DIN0_9CHLO</name>
<gene>
    <name evidence="4" type="ORF">COHA_008563</name>
</gene>
<dbReference type="AlphaFoldDB" id="A0AAD5DIN0"/>
<dbReference type="SMART" id="SM00369">
    <property type="entry name" value="LRR_TYP"/>
    <property type="match status" value="4"/>
</dbReference>
<evidence type="ECO:0000256" key="1">
    <source>
        <dbReference type="ARBA" id="ARBA00004430"/>
    </source>
</evidence>
<sequence length="568" mass="61848">MEPSACATFDDLGDAELELIFAAVCTTPRGYRHCPGLPVVCRRWRDVYEQSTVLWQEVRLDWDVCRVQAGETARARAAHWLLRRLPICRRLLLTGWPDFGAALQSGDSTPPLAQLFPSGLSGPRLEEVRFVEMVGGSGNAALGLLRDCPKLHSLAVAGPQSMMGRVAALVLQGEALAPLSSLHSLRSLDLLVDKMAGSMRELGSALSRLTNLALRCRLEATAVAPEWLEGLSQLRRLELASVRLAQFTPRLAQALSGLTYLSCSDVLAARAGGRRAGITLWQGLRHLASLQEFRCENQGVGPVRADMPLNALVCSSLRRLTLMCTEVADWPRSMLQSYTGRDGCLGALQSLHLVSLVLRDPIPPAIWPALAPALTCLVWRDIRKPRNREAILQLAEAQAAGELAEGAEAFQAVPLPPELSRLQKLRELRVEYAQLDAVPPVVQALTQLTRLSLEGNRLSSLPEGQYLTGLQALSLANNEFSELPDGLAACSSLQELWLTGNAIVLTHAAVERLADALPYLESLHLNPLPPHPASVPALNASEGGMWHEHGQALGRLVQRLGQRLVMEQ</sequence>
<comment type="subcellular location">
    <subcellularLocation>
        <location evidence="1">Cytoplasm</location>
        <location evidence="1">Cytoskeleton</location>
        <location evidence="1">Cilium axoneme</location>
    </subcellularLocation>
</comment>
<dbReference type="PROSITE" id="PS51450">
    <property type="entry name" value="LRR"/>
    <property type="match status" value="1"/>
</dbReference>
<reference evidence="4" key="1">
    <citation type="submission" date="2020-11" db="EMBL/GenBank/DDBJ databases">
        <title>Chlorella ohadii genome sequencing and assembly.</title>
        <authorList>
            <person name="Murik O."/>
            <person name="Treves H."/>
            <person name="Kedem I."/>
            <person name="Shotland Y."/>
            <person name="Kaplan A."/>
        </authorList>
    </citation>
    <scope>NUCLEOTIDE SEQUENCE</scope>
    <source>
        <strain evidence="4">1</strain>
    </source>
</reference>
<dbReference type="Pfam" id="PF13855">
    <property type="entry name" value="LRR_8"/>
    <property type="match status" value="1"/>
</dbReference>
<proteinExistence type="predicted"/>
<dbReference type="Gene3D" id="3.80.10.10">
    <property type="entry name" value="Ribonuclease Inhibitor"/>
    <property type="match status" value="2"/>
</dbReference>
<dbReference type="InterPro" id="IPR001611">
    <property type="entry name" value="Leu-rich_rpt"/>
</dbReference>
<protein>
    <submittedName>
        <fullName evidence="4">Uncharacterized protein</fullName>
    </submittedName>
</protein>
<evidence type="ECO:0000256" key="3">
    <source>
        <dbReference type="ARBA" id="ARBA00022737"/>
    </source>
</evidence>
<keyword evidence="2" id="KW-0433">Leucine-rich repeat</keyword>
<dbReference type="GO" id="GO:0005930">
    <property type="term" value="C:axoneme"/>
    <property type="evidence" value="ECO:0007669"/>
    <property type="project" value="UniProtKB-SubCell"/>
</dbReference>
<evidence type="ECO:0000313" key="5">
    <source>
        <dbReference type="Proteomes" id="UP001205105"/>
    </source>
</evidence>
<dbReference type="EMBL" id="JADXDR010000147">
    <property type="protein sequence ID" value="KAI7837641.1"/>
    <property type="molecule type" value="Genomic_DNA"/>
</dbReference>